<evidence type="ECO:0000256" key="3">
    <source>
        <dbReference type="ARBA" id="ARBA00023163"/>
    </source>
</evidence>
<dbReference type="InterPro" id="IPR009057">
    <property type="entry name" value="Homeodomain-like_sf"/>
</dbReference>
<organism evidence="5 6">
    <name type="scientific">Paenirhodobacter populi</name>
    <dbReference type="NCBI Taxonomy" id="2306993"/>
    <lineage>
        <taxon>Bacteria</taxon>
        <taxon>Pseudomonadati</taxon>
        <taxon>Pseudomonadota</taxon>
        <taxon>Alphaproteobacteria</taxon>
        <taxon>Rhodobacterales</taxon>
        <taxon>Rhodobacter group</taxon>
        <taxon>Paenirhodobacter</taxon>
    </lineage>
</organism>
<evidence type="ECO:0000256" key="1">
    <source>
        <dbReference type="ARBA" id="ARBA00023015"/>
    </source>
</evidence>
<dbReference type="SUPFAM" id="SSF46689">
    <property type="entry name" value="Homeodomain-like"/>
    <property type="match status" value="2"/>
</dbReference>
<dbReference type="Proteomes" id="UP000284476">
    <property type="component" value="Unassembled WGS sequence"/>
</dbReference>
<dbReference type="Gene3D" id="1.10.10.60">
    <property type="entry name" value="Homeodomain-like"/>
    <property type="match status" value="1"/>
</dbReference>
<protein>
    <submittedName>
        <fullName evidence="5">Transcriptional regulator FtrA</fullName>
    </submittedName>
</protein>
<dbReference type="CDD" id="cd03137">
    <property type="entry name" value="GATase1_AraC_1"/>
    <property type="match status" value="1"/>
</dbReference>
<dbReference type="Pfam" id="PF01965">
    <property type="entry name" value="DJ-1_PfpI"/>
    <property type="match status" value="1"/>
</dbReference>
<dbReference type="PANTHER" id="PTHR43130:SF3">
    <property type="entry name" value="HTH-TYPE TRANSCRIPTIONAL REGULATOR RV1931C"/>
    <property type="match status" value="1"/>
</dbReference>
<keyword evidence="3" id="KW-0804">Transcription</keyword>
<dbReference type="SMART" id="SM00342">
    <property type="entry name" value="HTH_ARAC"/>
    <property type="match status" value="1"/>
</dbReference>
<evidence type="ECO:0000313" key="5">
    <source>
        <dbReference type="EMBL" id="RWR16537.1"/>
    </source>
</evidence>
<dbReference type="SUPFAM" id="SSF52317">
    <property type="entry name" value="Class I glutamine amidotransferase-like"/>
    <property type="match status" value="1"/>
</dbReference>
<dbReference type="PANTHER" id="PTHR43130">
    <property type="entry name" value="ARAC-FAMILY TRANSCRIPTIONAL REGULATOR"/>
    <property type="match status" value="1"/>
</dbReference>
<dbReference type="InterPro" id="IPR002818">
    <property type="entry name" value="DJ-1/PfpI"/>
</dbReference>
<reference evidence="5 6" key="1">
    <citation type="submission" date="2019-01" db="EMBL/GenBank/DDBJ databases">
        <title>Sinorhodobacter populi sp. nov. isolated from the symptomatic bark tissue of Populus euramericana canker.</title>
        <authorList>
            <person name="Xu G."/>
        </authorList>
    </citation>
    <scope>NUCLEOTIDE SEQUENCE [LARGE SCALE GENOMIC DNA]</scope>
    <source>
        <strain evidence="5 6">SK2B-1</strain>
    </source>
</reference>
<dbReference type="InterPro" id="IPR052158">
    <property type="entry name" value="INH-QAR"/>
</dbReference>
<reference evidence="5 6" key="2">
    <citation type="submission" date="2019-01" db="EMBL/GenBank/DDBJ databases">
        <authorList>
            <person name="Li Y."/>
        </authorList>
    </citation>
    <scope>NUCLEOTIDE SEQUENCE [LARGE SCALE GENOMIC DNA]</scope>
    <source>
        <strain evidence="5 6">SK2B-1</strain>
    </source>
</reference>
<feature type="domain" description="HTH araC/xylS-type" evidence="4">
    <location>
        <begin position="218"/>
        <end position="316"/>
    </location>
</feature>
<keyword evidence="2" id="KW-0238">DNA-binding</keyword>
<dbReference type="NCBIfam" id="NF006902">
    <property type="entry name" value="PRK09393.1"/>
    <property type="match status" value="1"/>
</dbReference>
<dbReference type="InterPro" id="IPR018062">
    <property type="entry name" value="HTH_AraC-typ_CS"/>
</dbReference>
<name>A0A443J7R4_9RHOB</name>
<dbReference type="Gene3D" id="3.40.50.880">
    <property type="match status" value="1"/>
</dbReference>
<gene>
    <name evidence="5" type="primary">ftrA</name>
    <name evidence="5" type="ORF">D2T30_21370</name>
</gene>
<proteinExistence type="predicted"/>
<evidence type="ECO:0000313" key="6">
    <source>
        <dbReference type="Proteomes" id="UP000284476"/>
    </source>
</evidence>
<comment type="caution">
    <text evidence="5">The sequence shown here is derived from an EMBL/GenBank/DDBJ whole genome shotgun (WGS) entry which is preliminary data.</text>
</comment>
<evidence type="ECO:0000259" key="4">
    <source>
        <dbReference type="PROSITE" id="PS01124"/>
    </source>
</evidence>
<dbReference type="PROSITE" id="PS01124">
    <property type="entry name" value="HTH_ARAC_FAMILY_2"/>
    <property type="match status" value="1"/>
</dbReference>
<dbReference type="GO" id="GO:0043565">
    <property type="term" value="F:sequence-specific DNA binding"/>
    <property type="evidence" value="ECO:0007669"/>
    <property type="project" value="InterPro"/>
</dbReference>
<dbReference type="RefSeq" id="WP_128186129.1">
    <property type="nucleotide sequence ID" value="NZ_JBHRSO010000033.1"/>
</dbReference>
<dbReference type="AlphaFoldDB" id="A0A443J7R4"/>
<dbReference type="Pfam" id="PF12833">
    <property type="entry name" value="HTH_18"/>
    <property type="match status" value="1"/>
</dbReference>
<accession>A0A443J7R4</accession>
<keyword evidence="1" id="KW-0805">Transcription regulation</keyword>
<dbReference type="GO" id="GO:0003700">
    <property type="term" value="F:DNA-binding transcription factor activity"/>
    <property type="evidence" value="ECO:0007669"/>
    <property type="project" value="InterPro"/>
</dbReference>
<dbReference type="EMBL" id="SAUZ01000041">
    <property type="protein sequence ID" value="RWR16537.1"/>
    <property type="molecule type" value="Genomic_DNA"/>
</dbReference>
<dbReference type="InterPro" id="IPR018060">
    <property type="entry name" value="HTH_AraC"/>
</dbReference>
<dbReference type="InterPro" id="IPR029062">
    <property type="entry name" value="Class_I_gatase-like"/>
</dbReference>
<evidence type="ECO:0000256" key="2">
    <source>
        <dbReference type="ARBA" id="ARBA00023125"/>
    </source>
</evidence>
<sequence>MPKHPEHTVAILAYDRLCTFEFGCAFEVFGLSRPEMGESWYRCMTVAAEPGPIHAAGGLRVEPDGGLELLPRADTVVLPGWRGVDEPAPAGLLSALRDAHAAGARIVSICGGAFVLAQCGLLDGKRATTHWHHAARLATRFPKITVLPDALYVDEGAVMTSAGSSAGLDLCIHLVRRDYGAQAANSVARRLVIAAHRDGGQSQFIERPLPTPSGTHVAGLLDRIRAHLDEDWSIARMAAEAHVSPRSIQRHIRDATGLAPGEWLLRERLTLARELLEGSTRSIGEIAALCGLGSATNFREHFRAAMGLPPSVYRARFPAGAVATG</sequence>
<dbReference type="PROSITE" id="PS00041">
    <property type="entry name" value="HTH_ARAC_FAMILY_1"/>
    <property type="match status" value="1"/>
</dbReference>